<comment type="caution">
    <text evidence="2">The sequence shown here is derived from an EMBL/GenBank/DDBJ whole genome shotgun (WGS) entry which is preliminary data.</text>
</comment>
<organism evidence="2 3">
    <name type="scientific">Coccomyxa subellipsoidea (strain C-169)</name>
    <name type="common">Green microalga</name>
    <dbReference type="NCBI Taxonomy" id="574566"/>
    <lineage>
        <taxon>Eukaryota</taxon>
        <taxon>Viridiplantae</taxon>
        <taxon>Chlorophyta</taxon>
        <taxon>core chlorophytes</taxon>
        <taxon>Trebouxiophyceae</taxon>
        <taxon>Trebouxiophyceae incertae sedis</taxon>
        <taxon>Coccomyxaceae</taxon>
        <taxon>Coccomyxa</taxon>
        <taxon>Coccomyxa subellipsoidea</taxon>
    </lineage>
</organism>
<dbReference type="InterPro" id="IPR033362">
    <property type="entry name" value="SSNA1_fam"/>
</dbReference>
<dbReference type="STRING" id="574566.I0YSQ6"/>
<protein>
    <submittedName>
        <fullName evidence="2">Deflagellation inducible protein</fullName>
    </submittedName>
</protein>
<name>I0YSQ6_COCSC</name>
<dbReference type="RefSeq" id="XP_005645969.1">
    <property type="nucleotide sequence ID" value="XM_005645912.1"/>
</dbReference>
<dbReference type="OrthoDB" id="295355at2759"/>
<dbReference type="GeneID" id="17039409"/>
<keyword evidence="3" id="KW-1185">Reference proteome</keyword>
<evidence type="ECO:0000256" key="1">
    <source>
        <dbReference type="SAM" id="Coils"/>
    </source>
</evidence>
<feature type="coiled-coil region" evidence="1">
    <location>
        <begin position="21"/>
        <end position="55"/>
    </location>
</feature>
<gene>
    <name evidence="2" type="ORF">COCSUDRAFT_53983</name>
</gene>
<proteinExistence type="predicted"/>
<dbReference type="Proteomes" id="UP000007264">
    <property type="component" value="Unassembled WGS sequence"/>
</dbReference>
<dbReference type="KEGG" id="csl:COCSUDRAFT_53983"/>
<dbReference type="EMBL" id="AGSI01000012">
    <property type="protein sequence ID" value="EIE21425.1"/>
    <property type="molecule type" value="Genomic_DNA"/>
</dbReference>
<dbReference type="GO" id="GO:0036064">
    <property type="term" value="C:ciliary basal body"/>
    <property type="evidence" value="ECO:0007669"/>
    <property type="project" value="TreeGrafter"/>
</dbReference>
<evidence type="ECO:0000313" key="3">
    <source>
        <dbReference type="Proteomes" id="UP000007264"/>
    </source>
</evidence>
<keyword evidence="1" id="KW-0175">Coiled coil</keyword>
<evidence type="ECO:0000313" key="2">
    <source>
        <dbReference type="EMBL" id="EIE21425.1"/>
    </source>
</evidence>
<dbReference type="eggNOG" id="ENOG502S16M">
    <property type="taxonomic scope" value="Eukaryota"/>
</dbReference>
<dbReference type="PANTHER" id="PTHR28661">
    <property type="entry name" value="SJOEGREN SYNDROME NUCLEAR AUTOANTIGEN 1"/>
    <property type="match status" value="1"/>
</dbReference>
<accession>I0YSQ6</accession>
<dbReference type="PANTHER" id="PTHR28661:SF1">
    <property type="entry name" value="MICROTUBULE NUCLEATION FACTOR SSNA1"/>
    <property type="match status" value="1"/>
</dbReference>
<sequence>MGILEGQGSLPNHNVELLKCIQELQAKRLEVSKQISSEEAERQKLQQDLAVLTSRLSHIDASLLRKTAVRDEYDKVIRETEGAYEQIVQSSQTLLTILKKECSNINRKQQVAQVA</sequence>
<reference evidence="2 3" key="1">
    <citation type="journal article" date="2012" name="Genome Biol.">
        <title>The genome of the polar eukaryotic microalga coccomyxa subellipsoidea reveals traits of cold adaptation.</title>
        <authorList>
            <person name="Blanc G."/>
            <person name="Agarkova I."/>
            <person name="Grimwood J."/>
            <person name="Kuo A."/>
            <person name="Brueggeman A."/>
            <person name="Dunigan D."/>
            <person name="Gurnon J."/>
            <person name="Ladunga I."/>
            <person name="Lindquist E."/>
            <person name="Lucas S."/>
            <person name="Pangilinan J."/>
            <person name="Proschold T."/>
            <person name="Salamov A."/>
            <person name="Schmutz J."/>
            <person name="Weeks D."/>
            <person name="Yamada T."/>
            <person name="Claverie J.M."/>
            <person name="Grigoriev I."/>
            <person name="Van Etten J."/>
            <person name="Lomsadze A."/>
            <person name="Borodovsky M."/>
        </authorList>
    </citation>
    <scope>NUCLEOTIDE SEQUENCE [LARGE SCALE GENOMIC DNA]</scope>
    <source>
        <strain evidence="2 3">C-169</strain>
    </source>
</reference>
<dbReference type="AlphaFoldDB" id="I0YSQ6"/>